<protein>
    <submittedName>
        <fullName evidence="1">Uncharacterized protein</fullName>
    </submittedName>
</protein>
<evidence type="ECO:0000313" key="1">
    <source>
        <dbReference type="EMBL" id="KAK5971083.1"/>
    </source>
</evidence>
<gene>
    <name evidence="1" type="ORF">GCK32_011473</name>
</gene>
<dbReference type="Proteomes" id="UP001331761">
    <property type="component" value="Unassembled WGS sequence"/>
</dbReference>
<accession>A0AAN8FH73</accession>
<proteinExistence type="predicted"/>
<dbReference type="Gene3D" id="3.40.50.300">
    <property type="entry name" value="P-loop containing nucleotide triphosphate hydrolases"/>
    <property type="match status" value="1"/>
</dbReference>
<dbReference type="AlphaFoldDB" id="A0AAN8FH73"/>
<sequence length="170" mass="19100">MVIVDESHVKKFESMLLVKYIYQAAEHRRNALNRLHAVFMSATLRIWKCRVYEEKCDNQSNHAITGYEVRAVDEVEGRRKAEDICISKVKGGLIVLYLVPAAEGKMGAKAVTQRIRSKVTCPEVPLFPRSTHDMAMQKLAEAKENLKIIVAADMVEMGANVEVDVVIDLG</sequence>
<dbReference type="EMBL" id="WIXE01018256">
    <property type="protein sequence ID" value="KAK5971083.1"/>
    <property type="molecule type" value="Genomic_DNA"/>
</dbReference>
<organism evidence="1 2">
    <name type="scientific">Trichostrongylus colubriformis</name>
    <name type="common">Black scour worm</name>
    <dbReference type="NCBI Taxonomy" id="6319"/>
    <lineage>
        <taxon>Eukaryota</taxon>
        <taxon>Metazoa</taxon>
        <taxon>Ecdysozoa</taxon>
        <taxon>Nematoda</taxon>
        <taxon>Chromadorea</taxon>
        <taxon>Rhabditida</taxon>
        <taxon>Rhabditina</taxon>
        <taxon>Rhabditomorpha</taxon>
        <taxon>Strongyloidea</taxon>
        <taxon>Trichostrongylidae</taxon>
        <taxon>Trichostrongylus</taxon>
    </lineage>
</organism>
<evidence type="ECO:0000313" key="2">
    <source>
        <dbReference type="Proteomes" id="UP001331761"/>
    </source>
</evidence>
<comment type="caution">
    <text evidence="1">The sequence shown here is derived from an EMBL/GenBank/DDBJ whole genome shotgun (WGS) entry which is preliminary data.</text>
</comment>
<keyword evidence="2" id="KW-1185">Reference proteome</keyword>
<dbReference type="SUPFAM" id="SSF52540">
    <property type="entry name" value="P-loop containing nucleoside triphosphate hydrolases"/>
    <property type="match status" value="1"/>
</dbReference>
<dbReference type="InterPro" id="IPR027417">
    <property type="entry name" value="P-loop_NTPase"/>
</dbReference>
<reference evidence="1 2" key="1">
    <citation type="submission" date="2019-10" db="EMBL/GenBank/DDBJ databases">
        <title>Assembly and Annotation for the nematode Trichostrongylus colubriformis.</title>
        <authorList>
            <person name="Martin J."/>
        </authorList>
    </citation>
    <scope>NUCLEOTIDE SEQUENCE [LARGE SCALE GENOMIC DNA]</scope>
    <source>
        <strain evidence="1">G859</strain>
        <tissue evidence="1">Whole worm</tissue>
    </source>
</reference>
<name>A0AAN8FH73_TRICO</name>